<geneLocation type="plasmid" evidence="11">
    <name>pNDAS01</name>
</geneLocation>
<dbReference type="GO" id="GO:0005576">
    <property type="term" value="C:extracellular region"/>
    <property type="evidence" value="ECO:0007669"/>
    <property type="project" value="UniProtKB-SubCell"/>
</dbReference>
<feature type="signal peptide" evidence="8">
    <location>
        <begin position="1"/>
        <end position="32"/>
    </location>
</feature>
<evidence type="ECO:0000313" key="10">
    <source>
        <dbReference type="EMBL" id="ADH70643.1"/>
    </source>
</evidence>
<name>D7B8Y5_NOCDD</name>
<evidence type="ECO:0000313" key="11">
    <source>
        <dbReference type="Proteomes" id="UP000002219"/>
    </source>
</evidence>
<dbReference type="SUPFAM" id="SSF55399">
    <property type="entry name" value="Subtilisin inhibitor"/>
    <property type="match status" value="1"/>
</dbReference>
<evidence type="ECO:0000259" key="9">
    <source>
        <dbReference type="Pfam" id="PF00720"/>
    </source>
</evidence>
<keyword evidence="3" id="KW-0964">Secreted</keyword>
<dbReference type="InterPro" id="IPR023549">
    <property type="entry name" value="Subtilisin_inhibitor"/>
</dbReference>
<evidence type="ECO:0000256" key="1">
    <source>
        <dbReference type="ARBA" id="ARBA00004613"/>
    </source>
</evidence>
<feature type="compositionally biased region" description="Low complexity" evidence="7">
    <location>
        <begin position="36"/>
        <end position="59"/>
    </location>
</feature>
<keyword evidence="4" id="KW-0646">Protease inhibitor</keyword>
<evidence type="ECO:0000256" key="7">
    <source>
        <dbReference type="SAM" id="MobiDB-lite"/>
    </source>
</evidence>
<dbReference type="HOGENOM" id="CLU_1388966_0_0_11"/>
<organism evidence="10 11">
    <name type="scientific">Nocardiopsis dassonvillei (strain ATCC 23218 / DSM 43111 / CIP 107115 / JCM 7437 / KCTC 9190 / NBRC 14626 / NCTC 10488 / NRRL B-5397 / IMRU 509)</name>
    <name type="common">Actinomadura dassonvillei</name>
    <dbReference type="NCBI Taxonomy" id="446468"/>
    <lineage>
        <taxon>Bacteria</taxon>
        <taxon>Bacillati</taxon>
        <taxon>Actinomycetota</taxon>
        <taxon>Actinomycetes</taxon>
        <taxon>Streptosporangiales</taxon>
        <taxon>Nocardiopsidaceae</taxon>
        <taxon>Nocardiopsis</taxon>
    </lineage>
</organism>
<dbReference type="AlphaFoldDB" id="D7B8Y5"/>
<dbReference type="KEGG" id="nda:Ndas_5263"/>
<accession>D7B8Y5</accession>
<reference evidence="10 11" key="1">
    <citation type="journal article" date="2010" name="Stand. Genomic Sci.">
        <title>Complete genome sequence of Nocardiopsis dassonvillei type strain (IMRU 509).</title>
        <authorList>
            <person name="Sun H."/>
            <person name="Lapidus A."/>
            <person name="Nolan M."/>
            <person name="Lucas S."/>
            <person name="Del Rio T.G."/>
            <person name="Tice H."/>
            <person name="Cheng J.F."/>
            <person name="Tapia R."/>
            <person name="Han C."/>
            <person name="Goodwin L."/>
            <person name="Pitluck S."/>
            <person name="Pagani I."/>
            <person name="Ivanova N."/>
            <person name="Mavromatis K."/>
            <person name="Mikhailova N."/>
            <person name="Pati A."/>
            <person name="Chen A."/>
            <person name="Palaniappan K."/>
            <person name="Land M."/>
            <person name="Hauser L."/>
            <person name="Chang Y.J."/>
            <person name="Jeffries C.D."/>
            <person name="Djao O.D."/>
            <person name="Rohde M."/>
            <person name="Sikorski J."/>
            <person name="Goker M."/>
            <person name="Woyke T."/>
            <person name="Bristow J."/>
            <person name="Eisen J.A."/>
            <person name="Markowitz V."/>
            <person name="Hugenholtz P."/>
            <person name="Kyrpides N.C."/>
            <person name="Klenk H.P."/>
        </authorList>
    </citation>
    <scope>NUCLEOTIDE SEQUENCE [LARGE SCALE GENOMIC DNA]</scope>
    <source>
        <strain evidence="11">ATCC 23218 / DSM 43111 / CIP 107115 / JCM 7437 / KCTC 9190 / NBRC 14626 / NCTC 10488 / NRRL B-5397 / IMRU 509</strain>
        <plasmid evidence="11">Chromosome 2</plasmid>
    </source>
</reference>
<evidence type="ECO:0000256" key="5">
    <source>
        <dbReference type="ARBA" id="ARBA00022900"/>
    </source>
</evidence>
<dbReference type="EMBL" id="CP002041">
    <property type="protein sequence ID" value="ADH70643.1"/>
    <property type="molecule type" value="Genomic_DNA"/>
</dbReference>
<dbReference type="Gene3D" id="3.30.350.10">
    <property type="entry name" value="Subtilisin inhibitor-like"/>
    <property type="match status" value="1"/>
</dbReference>
<evidence type="ECO:0000256" key="4">
    <source>
        <dbReference type="ARBA" id="ARBA00022690"/>
    </source>
</evidence>
<dbReference type="Pfam" id="PF00720">
    <property type="entry name" value="SSI"/>
    <property type="match status" value="1"/>
</dbReference>
<feature type="compositionally biased region" description="Acidic residues" evidence="7">
    <location>
        <begin position="80"/>
        <end position="89"/>
    </location>
</feature>
<dbReference type="OrthoDB" id="3427327at2"/>
<comment type="similarity">
    <text evidence="2">Belongs to the protease inhibitor I16 (SSI) family.</text>
</comment>
<dbReference type="RefSeq" id="WP_013156250.1">
    <property type="nucleotide sequence ID" value="NC_014211.1"/>
</dbReference>
<evidence type="ECO:0000256" key="8">
    <source>
        <dbReference type="SAM" id="SignalP"/>
    </source>
</evidence>
<feature type="domain" description="Subtilisin inhibitor" evidence="9">
    <location>
        <begin position="80"/>
        <end position="155"/>
    </location>
</feature>
<keyword evidence="6" id="KW-1015">Disulfide bond</keyword>
<keyword evidence="5" id="KW-0722">Serine protease inhibitor</keyword>
<dbReference type="STRING" id="446468.Ndas_5263"/>
<dbReference type="GO" id="GO:0004867">
    <property type="term" value="F:serine-type endopeptidase inhibitor activity"/>
    <property type="evidence" value="ECO:0007669"/>
    <property type="project" value="UniProtKB-KW"/>
</dbReference>
<dbReference type="InterPro" id="IPR036819">
    <property type="entry name" value="Subtilisin_inhibitor-like_sf"/>
</dbReference>
<evidence type="ECO:0000256" key="3">
    <source>
        <dbReference type="ARBA" id="ARBA00022525"/>
    </source>
</evidence>
<dbReference type="GeneID" id="91487485"/>
<feature type="chain" id="PRO_5003092997" evidence="8">
    <location>
        <begin position="33"/>
        <end position="177"/>
    </location>
</feature>
<evidence type="ECO:0000256" key="6">
    <source>
        <dbReference type="ARBA" id="ARBA00023157"/>
    </source>
</evidence>
<protein>
    <submittedName>
        <fullName evidence="10">Proteinase inhibitor I16 subtilisin-type inhibitor</fullName>
    </submittedName>
</protein>
<gene>
    <name evidence="10" type="ordered locus">Ndas_5263</name>
</gene>
<comment type="subcellular location">
    <subcellularLocation>
        <location evidence="1">Secreted</location>
    </subcellularLocation>
</comment>
<dbReference type="eggNOG" id="ENOG50333FU">
    <property type="taxonomic scope" value="Bacteria"/>
</dbReference>
<proteinExistence type="inferred from homology"/>
<keyword evidence="11" id="KW-1185">Reference proteome</keyword>
<dbReference type="Proteomes" id="UP000002219">
    <property type="component" value="Chromosome 2"/>
</dbReference>
<evidence type="ECO:0000256" key="2">
    <source>
        <dbReference type="ARBA" id="ARBA00010472"/>
    </source>
</evidence>
<feature type="region of interest" description="Disordered" evidence="7">
    <location>
        <begin position="31"/>
        <end position="90"/>
    </location>
</feature>
<sequence>MAQHTFATALPVRLAALAALGLLLTACGNEPAGVNAPESAPDDTSPSASPSDAASPSPGESGGGEAETSLTIERTLSGDEGLEPAEGYEEGVWTLTCSPAGGDHPDPEAACAEIEEVGAGPFSSGDTSDMMCTMQVGGPEVVHVTGHVGGTEVDTEFNKRNGCEIERFETLSTVLNP</sequence>
<keyword evidence="8" id="KW-0732">Signal</keyword>